<feature type="domain" description="GtrA/DPMS transmembrane" evidence="7">
    <location>
        <begin position="19"/>
        <end position="135"/>
    </location>
</feature>
<sequence>MTGVPGPLFRLIRDQRIAFLIVGGMNTGIGGVWFVLFLWLFPPGPVGYLGALVCAHIGAVLCAFVLYRRFVFRVRGHVLRDLARFELVNLSTLAFNFAMLPALVEVFGWPVLVSQVAIAGMTVVYSWFAHRGFSFHRSPAELGLIEHRQAVL</sequence>
<evidence type="ECO:0000313" key="9">
    <source>
        <dbReference type="Proteomes" id="UP000193247"/>
    </source>
</evidence>
<comment type="caution">
    <text evidence="8">The sequence shown here is derived from an EMBL/GenBank/DDBJ whole genome shotgun (WGS) entry which is preliminary data.</text>
</comment>
<dbReference type="AlphaFoldDB" id="A0A1X2LS05"/>
<keyword evidence="9" id="KW-1185">Reference proteome</keyword>
<comment type="subcellular location">
    <subcellularLocation>
        <location evidence="1">Membrane</location>
        <topology evidence="1">Multi-pass membrane protein</topology>
    </subcellularLocation>
</comment>
<dbReference type="EMBL" id="NCXP01000025">
    <property type="protein sequence ID" value="OSC39409.1"/>
    <property type="molecule type" value="Genomic_DNA"/>
</dbReference>
<dbReference type="InterPro" id="IPR007267">
    <property type="entry name" value="GtrA_DPMS_TM"/>
</dbReference>
<evidence type="ECO:0000259" key="7">
    <source>
        <dbReference type="Pfam" id="PF04138"/>
    </source>
</evidence>
<dbReference type="Pfam" id="PF04138">
    <property type="entry name" value="GtrA_DPMS_TM"/>
    <property type="match status" value="1"/>
</dbReference>
<evidence type="ECO:0000256" key="4">
    <source>
        <dbReference type="ARBA" id="ARBA00022989"/>
    </source>
</evidence>
<evidence type="ECO:0000256" key="3">
    <source>
        <dbReference type="ARBA" id="ARBA00022692"/>
    </source>
</evidence>
<name>A0A1X2LS05_9MYCO</name>
<accession>A0A1X2LS05</accession>
<evidence type="ECO:0000313" key="8">
    <source>
        <dbReference type="EMBL" id="OSC39409.1"/>
    </source>
</evidence>
<evidence type="ECO:0000256" key="5">
    <source>
        <dbReference type="ARBA" id="ARBA00023136"/>
    </source>
</evidence>
<evidence type="ECO:0000256" key="6">
    <source>
        <dbReference type="SAM" id="Phobius"/>
    </source>
</evidence>
<feature type="transmembrane region" description="Helical" evidence="6">
    <location>
        <begin position="87"/>
        <end position="104"/>
    </location>
</feature>
<dbReference type="PANTHER" id="PTHR38459:SF1">
    <property type="entry name" value="PROPHAGE BACTOPRENOL-LINKED GLUCOSE TRANSLOCASE HOMOLOG"/>
    <property type="match status" value="1"/>
</dbReference>
<feature type="transmembrane region" description="Helical" evidence="6">
    <location>
        <begin position="110"/>
        <end position="128"/>
    </location>
</feature>
<reference evidence="8 9" key="1">
    <citation type="submission" date="2017-04" db="EMBL/GenBank/DDBJ databases">
        <title>The new phylogeny of genus Mycobacterium.</title>
        <authorList>
            <person name="Tortoli E."/>
            <person name="Trovato A."/>
            <person name="Cirillo D.M."/>
        </authorList>
    </citation>
    <scope>NUCLEOTIDE SEQUENCE [LARGE SCALE GENOMIC DNA]</scope>
    <source>
        <strain evidence="8 9">TBL 1200985</strain>
    </source>
</reference>
<evidence type="ECO:0000256" key="1">
    <source>
        <dbReference type="ARBA" id="ARBA00004141"/>
    </source>
</evidence>
<keyword evidence="3 6" id="KW-0812">Transmembrane</keyword>
<gene>
    <name evidence="8" type="ORF">B8W66_17375</name>
</gene>
<feature type="transmembrane region" description="Helical" evidence="6">
    <location>
        <begin position="17"/>
        <end position="41"/>
    </location>
</feature>
<keyword evidence="4 6" id="KW-1133">Transmembrane helix</keyword>
<feature type="transmembrane region" description="Helical" evidence="6">
    <location>
        <begin position="47"/>
        <end position="67"/>
    </location>
</feature>
<protein>
    <recommendedName>
        <fullName evidence="7">GtrA/DPMS transmembrane domain-containing protein</fullName>
    </recommendedName>
</protein>
<dbReference type="GO" id="GO:0000271">
    <property type="term" value="P:polysaccharide biosynthetic process"/>
    <property type="evidence" value="ECO:0007669"/>
    <property type="project" value="InterPro"/>
</dbReference>
<dbReference type="Proteomes" id="UP000193247">
    <property type="component" value="Unassembled WGS sequence"/>
</dbReference>
<dbReference type="PANTHER" id="PTHR38459">
    <property type="entry name" value="PROPHAGE BACTOPRENOL-LINKED GLUCOSE TRANSLOCASE HOMOLOG"/>
    <property type="match status" value="1"/>
</dbReference>
<comment type="similarity">
    <text evidence="2">Belongs to the GtrA family.</text>
</comment>
<evidence type="ECO:0000256" key="2">
    <source>
        <dbReference type="ARBA" id="ARBA00009399"/>
    </source>
</evidence>
<keyword evidence="5 6" id="KW-0472">Membrane</keyword>
<dbReference type="STRING" id="1430326.B8W66_17375"/>
<organism evidence="8 9">
    <name type="scientific">Mycobacterium decipiens</name>
    <dbReference type="NCBI Taxonomy" id="1430326"/>
    <lineage>
        <taxon>Bacteria</taxon>
        <taxon>Bacillati</taxon>
        <taxon>Actinomycetota</taxon>
        <taxon>Actinomycetes</taxon>
        <taxon>Mycobacteriales</taxon>
        <taxon>Mycobacteriaceae</taxon>
        <taxon>Mycobacterium</taxon>
    </lineage>
</organism>
<dbReference type="OrthoDB" id="4943658at2"/>
<dbReference type="InterPro" id="IPR051401">
    <property type="entry name" value="GtrA_CellWall_Glycosyl"/>
</dbReference>
<proteinExistence type="inferred from homology"/>
<dbReference type="GO" id="GO:0005886">
    <property type="term" value="C:plasma membrane"/>
    <property type="evidence" value="ECO:0007669"/>
    <property type="project" value="TreeGrafter"/>
</dbReference>